<gene>
    <name evidence="6" type="primary">azoR</name>
    <name evidence="8" type="ORF">COB13_09760</name>
</gene>
<evidence type="ECO:0000313" key="8">
    <source>
        <dbReference type="EMBL" id="PCJ00581.1"/>
    </source>
</evidence>
<dbReference type="SUPFAM" id="SSF52218">
    <property type="entry name" value="Flavoproteins"/>
    <property type="match status" value="1"/>
</dbReference>
<evidence type="ECO:0000256" key="1">
    <source>
        <dbReference type="ARBA" id="ARBA00022630"/>
    </source>
</evidence>
<evidence type="ECO:0000256" key="4">
    <source>
        <dbReference type="ARBA" id="ARBA00023027"/>
    </source>
</evidence>
<dbReference type="GO" id="GO:0010181">
    <property type="term" value="F:FMN binding"/>
    <property type="evidence" value="ECO:0007669"/>
    <property type="project" value="UniProtKB-UniRule"/>
</dbReference>
<comment type="catalytic activity">
    <reaction evidence="6">
        <text>2 a quinone + NADH + H(+) = 2 a 1,4-benzosemiquinone + NAD(+)</text>
        <dbReference type="Rhea" id="RHEA:65952"/>
        <dbReference type="ChEBI" id="CHEBI:15378"/>
        <dbReference type="ChEBI" id="CHEBI:57540"/>
        <dbReference type="ChEBI" id="CHEBI:57945"/>
        <dbReference type="ChEBI" id="CHEBI:132124"/>
        <dbReference type="ChEBI" id="CHEBI:134225"/>
    </reaction>
</comment>
<dbReference type="GO" id="GO:0016652">
    <property type="term" value="F:oxidoreductase activity, acting on NAD(P)H as acceptor"/>
    <property type="evidence" value="ECO:0007669"/>
    <property type="project" value="UniProtKB-UniRule"/>
</dbReference>
<dbReference type="AlphaFoldDB" id="A0A2A4Z114"/>
<evidence type="ECO:0000256" key="6">
    <source>
        <dbReference type="HAMAP-Rule" id="MF_01216"/>
    </source>
</evidence>
<dbReference type="GO" id="GO:0016655">
    <property type="term" value="F:oxidoreductase activity, acting on NAD(P)H, quinone or similar compound as acceptor"/>
    <property type="evidence" value="ECO:0007669"/>
    <property type="project" value="InterPro"/>
</dbReference>
<reference key="1">
    <citation type="submission" date="2017-08" db="EMBL/GenBank/DDBJ databases">
        <title>A dynamic microbial community with high functional redundancy inhabits the cold, oxic subseafloor aquifer.</title>
        <authorList>
            <person name="Tully B.J."/>
            <person name="Wheat C.G."/>
            <person name="Glazer B.T."/>
            <person name="Huber J.A."/>
        </authorList>
    </citation>
    <scope>NUCLEOTIDE SEQUENCE [LARGE SCALE GENOMIC DNA]</scope>
</reference>
<protein>
    <recommendedName>
        <fullName evidence="6">FMN dependent NADH:quinone oxidoreductase</fullName>
        <ecNumber evidence="6">1.6.5.-</ecNumber>
    </recommendedName>
    <alternativeName>
        <fullName evidence="6">Azo-dye reductase</fullName>
    </alternativeName>
    <alternativeName>
        <fullName evidence="6">FMN-dependent NADH-azo compound oxidoreductase</fullName>
    </alternativeName>
    <alternativeName>
        <fullName evidence="6">FMN-dependent NADH-azoreductase</fullName>
        <ecNumber evidence="6">1.7.1.17</ecNumber>
    </alternativeName>
</protein>
<proteinExistence type="inferred from homology"/>
<name>A0A2A4Z114_9PROT</name>
<keyword evidence="4 6" id="KW-0520">NAD</keyword>
<evidence type="ECO:0000256" key="3">
    <source>
        <dbReference type="ARBA" id="ARBA00023002"/>
    </source>
</evidence>
<dbReference type="InterPro" id="IPR050104">
    <property type="entry name" value="FMN-dep_NADH:Q_OxRdtase_AzoR1"/>
</dbReference>
<comment type="catalytic activity">
    <reaction evidence="5">
        <text>N,N-dimethyl-1,4-phenylenediamine + anthranilate + 2 NAD(+) = 2-(4-dimethylaminophenyl)diazenylbenzoate + 2 NADH + 2 H(+)</text>
        <dbReference type="Rhea" id="RHEA:55872"/>
        <dbReference type="ChEBI" id="CHEBI:15378"/>
        <dbReference type="ChEBI" id="CHEBI:15783"/>
        <dbReference type="ChEBI" id="CHEBI:16567"/>
        <dbReference type="ChEBI" id="CHEBI:57540"/>
        <dbReference type="ChEBI" id="CHEBI:57945"/>
        <dbReference type="ChEBI" id="CHEBI:71579"/>
        <dbReference type="EC" id="1.7.1.17"/>
    </reaction>
    <physiologicalReaction direction="right-to-left" evidence="5">
        <dbReference type="Rhea" id="RHEA:55874"/>
    </physiologicalReaction>
</comment>
<feature type="domain" description="Flavodoxin-like fold" evidence="7">
    <location>
        <begin position="2"/>
        <end position="189"/>
    </location>
</feature>
<keyword evidence="1 6" id="KW-0285">Flavoprotein</keyword>
<dbReference type="InterPro" id="IPR023048">
    <property type="entry name" value="NADH:quinone_OxRdtase_FMN_depd"/>
</dbReference>
<dbReference type="EC" id="1.7.1.17" evidence="6"/>
<comment type="function">
    <text evidence="6">Also exhibits azoreductase activity. Catalyzes the reductive cleavage of the azo bond in aromatic azo compounds to the corresponding amines.</text>
</comment>
<feature type="binding site" evidence="6">
    <location>
        <begin position="91"/>
        <end position="94"/>
    </location>
    <ligand>
        <name>FMN</name>
        <dbReference type="ChEBI" id="CHEBI:58210"/>
    </ligand>
</feature>
<comment type="subunit">
    <text evidence="6">Homodimer.</text>
</comment>
<comment type="cofactor">
    <cofactor evidence="6">
        <name>FMN</name>
        <dbReference type="ChEBI" id="CHEBI:58210"/>
    </cofactor>
    <text evidence="6">Binds 1 FMN per subunit.</text>
</comment>
<sequence length="193" mass="20285">MTKILHIDSSLKGEGSNTRKLSAAIVAKLGGDVTYRDLVKSDLTPVNEALFGAYYTPAADRSAEQKASLAQSDELLAEIFAADVIVIGAPMYNFSVSAHLKLYIDLVARVGETFAYTETGPKGLLEGKKVYFAVATGGTPIGSPADQLVPTLKTIFGFFGITDQTVIDASEGMAVDPEATMAKAFATIDALAA</sequence>
<comment type="similarity">
    <text evidence="6">Belongs to the azoreductase type 1 family.</text>
</comment>
<feature type="binding site" evidence="6">
    <location>
        <position position="10"/>
    </location>
    <ligand>
        <name>FMN</name>
        <dbReference type="ChEBI" id="CHEBI:58210"/>
    </ligand>
</feature>
<dbReference type="InterPro" id="IPR003680">
    <property type="entry name" value="Flavodoxin_fold"/>
</dbReference>
<keyword evidence="2 6" id="KW-0288">FMN</keyword>
<dbReference type="PANTHER" id="PTHR43741:SF4">
    <property type="entry name" value="FMN-DEPENDENT NADH:QUINONE OXIDOREDUCTASE"/>
    <property type="match status" value="1"/>
</dbReference>
<dbReference type="HAMAP" id="MF_01216">
    <property type="entry name" value="Azoreductase_type1"/>
    <property type="match status" value="1"/>
</dbReference>
<accession>A0A2A4Z114</accession>
<evidence type="ECO:0000259" key="7">
    <source>
        <dbReference type="Pfam" id="PF02525"/>
    </source>
</evidence>
<organism evidence="8">
    <name type="scientific">OCS116 cluster bacterium</name>
    <dbReference type="NCBI Taxonomy" id="2030921"/>
    <lineage>
        <taxon>Bacteria</taxon>
        <taxon>Pseudomonadati</taxon>
        <taxon>Pseudomonadota</taxon>
        <taxon>Alphaproteobacteria</taxon>
        <taxon>OCS116 cluster</taxon>
    </lineage>
</organism>
<dbReference type="PANTHER" id="PTHR43741">
    <property type="entry name" value="FMN-DEPENDENT NADH-AZOREDUCTASE 1"/>
    <property type="match status" value="1"/>
</dbReference>
<comment type="caution">
    <text evidence="8">The sequence shown here is derived from an EMBL/GenBank/DDBJ whole genome shotgun (WGS) entry which is preliminary data.</text>
</comment>
<comment type="function">
    <text evidence="6">Quinone reductase that provides resistance to thiol-specific stress caused by electrophilic quinones.</text>
</comment>
<dbReference type="EC" id="1.6.5.-" evidence="6"/>
<dbReference type="EMBL" id="NVUS01000011">
    <property type="protein sequence ID" value="PCJ00581.1"/>
    <property type="molecule type" value="Genomic_DNA"/>
</dbReference>
<reference evidence="8" key="2">
    <citation type="journal article" date="2018" name="ISME J.">
        <title>A dynamic microbial community with high functional redundancy inhabits the cold, oxic subseafloor aquifer.</title>
        <authorList>
            <person name="Tully B.J."/>
            <person name="Wheat C.G."/>
            <person name="Glazer B.T."/>
            <person name="Huber J.A."/>
        </authorList>
    </citation>
    <scope>NUCLEOTIDE SEQUENCE</scope>
    <source>
        <strain evidence="8">NORP83</strain>
    </source>
</reference>
<dbReference type="Gene3D" id="3.40.50.360">
    <property type="match status" value="1"/>
</dbReference>
<dbReference type="InterPro" id="IPR029039">
    <property type="entry name" value="Flavoprotein-like_sf"/>
</dbReference>
<comment type="caution">
    <text evidence="6">Lacks conserved residue(s) required for the propagation of feature annotation.</text>
</comment>
<dbReference type="GO" id="GO:0009055">
    <property type="term" value="F:electron transfer activity"/>
    <property type="evidence" value="ECO:0007669"/>
    <property type="project" value="UniProtKB-UniRule"/>
</dbReference>
<dbReference type="Pfam" id="PF02525">
    <property type="entry name" value="Flavodoxin_2"/>
    <property type="match status" value="1"/>
</dbReference>
<keyword evidence="3 6" id="KW-0560">Oxidoreductase</keyword>
<evidence type="ECO:0000256" key="2">
    <source>
        <dbReference type="ARBA" id="ARBA00022643"/>
    </source>
</evidence>
<evidence type="ECO:0000256" key="5">
    <source>
        <dbReference type="ARBA" id="ARBA00048542"/>
    </source>
</evidence>